<proteinExistence type="predicted"/>
<dbReference type="EMBL" id="AWSO01000579">
    <property type="protein sequence ID" value="ESK89182.1"/>
    <property type="molecule type" value="Genomic_DNA"/>
</dbReference>
<keyword evidence="2" id="KW-1185">Reference proteome</keyword>
<dbReference type="AlphaFoldDB" id="V2X5Z5"/>
<name>V2X5Z5_MONRO</name>
<dbReference type="Proteomes" id="UP000017559">
    <property type="component" value="Unassembled WGS sequence"/>
</dbReference>
<sequence length="130" mass="15001">MSLITTLKLMKIVYLMHKAVFLFMHGGYGEGIAHKATSMPVFWRLFKRRDQDGIWRFFSANRELWEYLEMKSNISTDIKHYIPNTWCLNFSVCSDIPNAVASQVLEAVAFKLGRVAIGPPYIFFARNTSS</sequence>
<reference evidence="1 2" key="1">
    <citation type="journal article" date="2014" name="BMC Genomics">
        <title>Genome and secretome analysis of the hemibiotrophic fungal pathogen, Moniliophthora roreri, which causes frosty pod rot disease of cacao: mechanisms of the biotrophic and necrotrophic phases.</title>
        <authorList>
            <person name="Meinhardt L.W."/>
            <person name="Costa G.G.L."/>
            <person name="Thomazella D.P.T."/>
            <person name="Teixeira P.J.P.L."/>
            <person name="Carazzolle M.F."/>
            <person name="Schuster S.C."/>
            <person name="Carlson J.E."/>
            <person name="Guiltinan M.J."/>
            <person name="Mieczkowski P."/>
            <person name="Farmer A."/>
            <person name="Ramaraj T."/>
            <person name="Crozier J."/>
            <person name="Davis R.E."/>
            <person name="Shao J."/>
            <person name="Melnick R.L."/>
            <person name="Pereira G.A.G."/>
            <person name="Bailey B.A."/>
        </authorList>
    </citation>
    <scope>NUCLEOTIDE SEQUENCE [LARGE SCALE GENOMIC DNA]</scope>
    <source>
        <strain evidence="1 2">MCA 2997</strain>
    </source>
</reference>
<protein>
    <submittedName>
        <fullName evidence="1">Uncharacterized protein</fullName>
    </submittedName>
</protein>
<evidence type="ECO:0000313" key="2">
    <source>
        <dbReference type="Proteomes" id="UP000017559"/>
    </source>
</evidence>
<evidence type="ECO:0000313" key="1">
    <source>
        <dbReference type="EMBL" id="ESK89182.1"/>
    </source>
</evidence>
<gene>
    <name evidence="1" type="ORF">Moror_5229</name>
</gene>
<comment type="caution">
    <text evidence="1">The sequence shown here is derived from an EMBL/GenBank/DDBJ whole genome shotgun (WGS) entry which is preliminary data.</text>
</comment>
<accession>V2X5Z5</accession>
<dbReference type="HOGENOM" id="CLU_1938697_0_0_1"/>
<organism evidence="1 2">
    <name type="scientific">Moniliophthora roreri (strain MCA 2997)</name>
    <name type="common">Cocoa frosty pod rot fungus</name>
    <name type="synonym">Crinipellis roreri</name>
    <dbReference type="NCBI Taxonomy" id="1381753"/>
    <lineage>
        <taxon>Eukaryota</taxon>
        <taxon>Fungi</taxon>
        <taxon>Dikarya</taxon>
        <taxon>Basidiomycota</taxon>
        <taxon>Agaricomycotina</taxon>
        <taxon>Agaricomycetes</taxon>
        <taxon>Agaricomycetidae</taxon>
        <taxon>Agaricales</taxon>
        <taxon>Marasmiineae</taxon>
        <taxon>Marasmiaceae</taxon>
        <taxon>Moniliophthora</taxon>
    </lineage>
</organism>
<dbReference type="KEGG" id="mrr:Moror_5229"/>